<reference evidence="1 2" key="1">
    <citation type="journal article" date="2014" name="PLoS Genet.">
        <title>Analysis of the Phlebiopsis gigantea genome, transcriptome and secretome provides insight into its pioneer colonization strategies of wood.</title>
        <authorList>
            <person name="Hori C."/>
            <person name="Ishida T."/>
            <person name="Igarashi K."/>
            <person name="Samejima M."/>
            <person name="Suzuki H."/>
            <person name="Master E."/>
            <person name="Ferreira P."/>
            <person name="Ruiz-Duenas F.J."/>
            <person name="Held B."/>
            <person name="Canessa P."/>
            <person name="Larrondo L.F."/>
            <person name="Schmoll M."/>
            <person name="Druzhinina I.S."/>
            <person name="Kubicek C.P."/>
            <person name="Gaskell J.A."/>
            <person name="Kersten P."/>
            <person name="St John F."/>
            <person name="Glasner J."/>
            <person name="Sabat G."/>
            <person name="Splinter BonDurant S."/>
            <person name="Syed K."/>
            <person name="Yadav J."/>
            <person name="Mgbeahuruike A.C."/>
            <person name="Kovalchuk A."/>
            <person name="Asiegbu F.O."/>
            <person name="Lackner G."/>
            <person name="Hoffmeister D."/>
            <person name="Rencoret J."/>
            <person name="Gutierrez A."/>
            <person name="Sun H."/>
            <person name="Lindquist E."/>
            <person name="Barry K."/>
            <person name="Riley R."/>
            <person name="Grigoriev I.V."/>
            <person name="Henrissat B."/>
            <person name="Kues U."/>
            <person name="Berka R.M."/>
            <person name="Martinez A.T."/>
            <person name="Covert S.F."/>
            <person name="Blanchette R.A."/>
            <person name="Cullen D."/>
        </authorList>
    </citation>
    <scope>NUCLEOTIDE SEQUENCE [LARGE SCALE GENOMIC DNA]</scope>
    <source>
        <strain evidence="1 2">11061_1 CR5-6</strain>
    </source>
</reference>
<dbReference type="HOGENOM" id="CLU_654008_0_0_1"/>
<sequence>MTLSPVLLPELIDNITRFLQHDKSSLTRCSQVSHTWCQSSRRRLFHSVQLREPPLTYPTEPLDALFIFLRDCSYLRELVHELRFVSADGVFEAGISIGRIRSFIEILPSLRSLIIGSLHFYELDDADSIVGTTRRADLQSLSLSASFSLGIHPTFLSRTLALFDGIGALRFQGFTLYRSHLGGRPIPLPVASDLELARVTTRPAVTAVTIGRFHATAKVLDLLPLLVDVDSLERLCITSLPESTLPPVDTLIHRATHLREVSLLFHRFSSSNLAYALAQTAQTRLPALAACAALEAISLGVEIHLDHELDSVNGVYWHRALALLADAPACVRRVHIAVRTWAVADTSCFAPLAALDWALLDALLARYAQLEEFRVLVSSRSVAPWIVGVDAMCAELAGKFSGRNMELVEIVFGETDAWDI</sequence>
<organism evidence="1 2">
    <name type="scientific">Phlebiopsis gigantea (strain 11061_1 CR5-6)</name>
    <name type="common">White-rot fungus</name>
    <name type="synonym">Peniophora gigantea</name>
    <dbReference type="NCBI Taxonomy" id="745531"/>
    <lineage>
        <taxon>Eukaryota</taxon>
        <taxon>Fungi</taxon>
        <taxon>Dikarya</taxon>
        <taxon>Basidiomycota</taxon>
        <taxon>Agaricomycotina</taxon>
        <taxon>Agaricomycetes</taxon>
        <taxon>Polyporales</taxon>
        <taxon>Phanerochaetaceae</taxon>
        <taxon>Phlebiopsis</taxon>
    </lineage>
</organism>
<dbReference type="Proteomes" id="UP000053257">
    <property type="component" value="Unassembled WGS sequence"/>
</dbReference>
<dbReference type="EMBL" id="KN840660">
    <property type="protein sequence ID" value="KIP02668.1"/>
    <property type="molecule type" value="Genomic_DNA"/>
</dbReference>
<keyword evidence="2" id="KW-1185">Reference proteome</keyword>
<gene>
    <name evidence="1" type="ORF">PHLGIDRAFT_130607</name>
</gene>
<evidence type="ECO:0000313" key="1">
    <source>
        <dbReference type="EMBL" id="KIP02668.1"/>
    </source>
</evidence>
<dbReference type="AlphaFoldDB" id="A0A0C3PC69"/>
<evidence type="ECO:0008006" key="3">
    <source>
        <dbReference type="Google" id="ProtNLM"/>
    </source>
</evidence>
<evidence type="ECO:0000313" key="2">
    <source>
        <dbReference type="Proteomes" id="UP000053257"/>
    </source>
</evidence>
<dbReference type="OrthoDB" id="10616102at2759"/>
<name>A0A0C3PC69_PHLG1</name>
<protein>
    <recommendedName>
        <fullName evidence="3">F-box domain-containing protein</fullName>
    </recommendedName>
</protein>
<accession>A0A0C3PC69</accession>
<proteinExistence type="predicted"/>